<keyword evidence="4" id="KW-1185">Reference proteome</keyword>
<sequence length="250" mass="25057">MTGGEGAAQGFTGQGLAARARELAANRVPFVHAKVVRAQVPTSAHPGDEAIVLADGAIDGFVGGVCAENSVRTAALGALRDGGSVLLRVLPEGADTFPESPGARIVVNPCLAGGALEIFLEPMLPPPLIEVVGRTPVADAFVALADVLGYATSRALPGPLPEHTAAVVVASHGRDEEAALRAALDAGVGHIALVAGRRRGTAVLDGLGLTEAERSRISTPAGLDIGARSAPEVALSLLAEFVAVLRAGGG</sequence>
<dbReference type="InterPro" id="IPR052698">
    <property type="entry name" value="MoCofactor_Util/Proc"/>
</dbReference>
<feature type="domain" description="XdhC- CoxI" evidence="1">
    <location>
        <begin position="24"/>
        <end position="88"/>
    </location>
</feature>
<proteinExistence type="predicted"/>
<gene>
    <name evidence="3" type="ORF">KDA82_04760</name>
</gene>
<dbReference type="PANTHER" id="PTHR30388">
    <property type="entry name" value="ALDEHYDE OXIDOREDUCTASE MOLYBDENUM COFACTOR ASSEMBLY PROTEIN"/>
    <property type="match status" value="1"/>
</dbReference>
<dbReference type="PANTHER" id="PTHR30388:SF4">
    <property type="entry name" value="MOLYBDENUM COFACTOR INSERTION CHAPERONE PAOD"/>
    <property type="match status" value="1"/>
</dbReference>
<reference evidence="3" key="1">
    <citation type="submission" date="2021-04" db="EMBL/GenBank/DDBJ databases">
        <title>Sequencing of actinobacteria type strains.</title>
        <authorList>
            <person name="Nguyen G.-S."/>
            <person name="Wentzel A."/>
        </authorList>
    </citation>
    <scope>NUCLEOTIDE SEQUENCE</scope>
    <source>
        <strain evidence="3">DSM 42095</strain>
    </source>
</reference>
<accession>A0A8T4IM24</accession>
<evidence type="ECO:0000259" key="2">
    <source>
        <dbReference type="Pfam" id="PF13478"/>
    </source>
</evidence>
<organism evidence="3 4">
    <name type="scientific">Streptomyces daliensis</name>
    <dbReference type="NCBI Taxonomy" id="299421"/>
    <lineage>
        <taxon>Bacteria</taxon>
        <taxon>Bacillati</taxon>
        <taxon>Actinomycetota</taxon>
        <taxon>Actinomycetes</taxon>
        <taxon>Kitasatosporales</taxon>
        <taxon>Streptomycetaceae</taxon>
        <taxon>Streptomyces</taxon>
    </lineage>
</organism>
<name>A0A8T4IM24_9ACTN</name>
<evidence type="ECO:0000259" key="1">
    <source>
        <dbReference type="Pfam" id="PF02625"/>
    </source>
</evidence>
<evidence type="ECO:0000313" key="4">
    <source>
        <dbReference type="Proteomes" id="UP000675554"/>
    </source>
</evidence>
<dbReference type="Pfam" id="PF13478">
    <property type="entry name" value="XdhC_C"/>
    <property type="match status" value="1"/>
</dbReference>
<dbReference type="AlphaFoldDB" id="A0A8T4IM24"/>
<feature type="domain" description="XdhC Rossmann" evidence="2">
    <location>
        <begin position="131"/>
        <end position="240"/>
    </location>
</feature>
<comment type="caution">
    <text evidence="3">The sequence shown here is derived from an EMBL/GenBank/DDBJ whole genome shotgun (WGS) entry which is preliminary data.</text>
</comment>
<dbReference type="InterPro" id="IPR027051">
    <property type="entry name" value="XdhC_Rossmann_dom"/>
</dbReference>
<dbReference type="EMBL" id="JAGSMN010000093">
    <property type="protein sequence ID" value="MBR7672352.1"/>
    <property type="molecule type" value="Genomic_DNA"/>
</dbReference>
<dbReference type="Proteomes" id="UP000675554">
    <property type="component" value="Unassembled WGS sequence"/>
</dbReference>
<feature type="non-terminal residue" evidence="3">
    <location>
        <position position="250"/>
    </location>
</feature>
<dbReference type="Pfam" id="PF02625">
    <property type="entry name" value="XdhC_CoxI"/>
    <property type="match status" value="1"/>
</dbReference>
<evidence type="ECO:0000313" key="3">
    <source>
        <dbReference type="EMBL" id="MBR7672352.1"/>
    </source>
</evidence>
<dbReference type="Gene3D" id="3.40.50.720">
    <property type="entry name" value="NAD(P)-binding Rossmann-like Domain"/>
    <property type="match status" value="1"/>
</dbReference>
<protein>
    <submittedName>
        <fullName evidence="3">XdhC family protein</fullName>
    </submittedName>
</protein>
<dbReference type="InterPro" id="IPR003777">
    <property type="entry name" value="XdhC_CoxI"/>
</dbReference>